<dbReference type="AlphaFoldDB" id="A0A067PGI1"/>
<dbReference type="Gene3D" id="1.10.150.130">
    <property type="match status" value="1"/>
</dbReference>
<evidence type="ECO:0000313" key="3">
    <source>
        <dbReference type="EMBL" id="KDQ54008.1"/>
    </source>
</evidence>
<evidence type="ECO:0000256" key="2">
    <source>
        <dbReference type="ARBA" id="ARBA00023172"/>
    </source>
</evidence>
<evidence type="ECO:0000256" key="1">
    <source>
        <dbReference type="ARBA" id="ARBA00023125"/>
    </source>
</evidence>
<gene>
    <name evidence="3" type="ORF">JAAARDRAFT_136505</name>
</gene>
<dbReference type="Proteomes" id="UP000027265">
    <property type="component" value="Unassembled WGS sequence"/>
</dbReference>
<dbReference type="EMBL" id="KL197731">
    <property type="protein sequence ID" value="KDQ54008.1"/>
    <property type="molecule type" value="Genomic_DNA"/>
</dbReference>
<dbReference type="SUPFAM" id="SSF56349">
    <property type="entry name" value="DNA breaking-rejoining enzymes"/>
    <property type="match status" value="1"/>
</dbReference>
<evidence type="ECO:0000313" key="4">
    <source>
        <dbReference type="Proteomes" id="UP000027265"/>
    </source>
</evidence>
<dbReference type="GO" id="GO:0015074">
    <property type="term" value="P:DNA integration"/>
    <property type="evidence" value="ECO:0007669"/>
    <property type="project" value="InterPro"/>
</dbReference>
<keyword evidence="4" id="KW-1185">Reference proteome</keyword>
<dbReference type="OrthoDB" id="2678913at2759"/>
<feature type="non-terminal residue" evidence="3">
    <location>
        <position position="1"/>
    </location>
</feature>
<dbReference type="PANTHER" id="PTHR34605">
    <property type="entry name" value="PHAGE_INTEGRASE DOMAIN-CONTAINING PROTEIN"/>
    <property type="match status" value="1"/>
</dbReference>
<accession>A0A067PGI1</accession>
<sequence length="331" mass="37300">DLERIEDVITHAWAESTRELYGSGLLVFHIFCDNKSIPKDQRAPASSLLASSFVSTIAGAYAGRTISNYLYGVRAWHILHGLEWSLNVPEMEALLKAASTLAPTSSKRKKRQPYTITLISSLRDHLALDNPLDAAVYACLTTTFYAAARVGEFTVCRLDVFDPAIHVKPSDKRQEQDRNGLTTTTFHLPRTKSSLDGEDVYWARQDGPTDPEAAWIQHQEVNQPLADGHFFAYRFKDGYRPLTKAKFLERLRTVAREAGLEPLQGHGIRIGSTLEYLLCGLPFDVVKAKGRWASDVFTLYLRKHAQIMAPYMQSTSLLHEAFVRYTMPPVR</sequence>
<proteinExistence type="predicted"/>
<reference evidence="4" key="1">
    <citation type="journal article" date="2014" name="Proc. Natl. Acad. Sci. U.S.A.">
        <title>Extensive sampling of basidiomycete genomes demonstrates inadequacy of the white-rot/brown-rot paradigm for wood decay fungi.</title>
        <authorList>
            <person name="Riley R."/>
            <person name="Salamov A.A."/>
            <person name="Brown D.W."/>
            <person name="Nagy L.G."/>
            <person name="Floudas D."/>
            <person name="Held B.W."/>
            <person name="Levasseur A."/>
            <person name="Lombard V."/>
            <person name="Morin E."/>
            <person name="Otillar R."/>
            <person name="Lindquist E.A."/>
            <person name="Sun H."/>
            <person name="LaButti K.M."/>
            <person name="Schmutz J."/>
            <person name="Jabbour D."/>
            <person name="Luo H."/>
            <person name="Baker S.E."/>
            <person name="Pisabarro A.G."/>
            <person name="Walton J.D."/>
            <person name="Blanchette R.A."/>
            <person name="Henrissat B."/>
            <person name="Martin F."/>
            <person name="Cullen D."/>
            <person name="Hibbett D.S."/>
            <person name="Grigoriev I.V."/>
        </authorList>
    </citation>
    <scope>NUCLEOTIDE SEQUENCE [LARGE SCALE GENOMIC DNA]</scope>
    <source>
        <strain evidence="4">MUCL 33604</strain>
    </source>
</reference>
<dbReference type="PANTHER" id="PTHR34605:SF3">
    <property type="entry name" value="P CELL-TYPE AGGLUTINATION PROTEIN MAP4-LIKE-RELATED"/>
    <property type="match status" value="1"/>
</dbReference>
<dbReference type="SUPFAM" id="SSF47823">
    <property type="entry name" value="lambda integrase-like, N-terminal domain"/>
    <property type="match status" value="1"/>
</dbReference>
<protein>
    <recommendedName>
        <fullName evidence="5">Tyr recombinase domain-containing protein</fullName>
    </recommendedName>
</protein>
<dbReference type="InterPro" id="IPR011010">
    <property type="entry name" value="DNA_brk_join_enz"/>
</dbReference>
<organism evidence="3 4">
    <name type="scientific">Jaapia argillacea MUCL 33604</name>
    <dbReference type="NCBI Taxonomy" id="933084"/>
    <lineage>
        <taxon>Eukaryota</taxon>
        <taxon>Fungi</taxon>
        <taxon>Dikarya</taxon>
        <taxon>Basidiomycota</taxon>
        <taxon>Agaricomycotina</taxon>
        <taxon>Agaricomycetes</taxon>
        <taxon>Agaricomycetidae</taxon>
        <taxon>Jaapiales</taxon>
        <taxon>Jaapiaceae</taxon>
        <taxon>Jaapia</taxon>
    </lineage>
</organism>
<dbReference type="Gene3D" id="1.10.443.10">
    <property type="entry name" value="Intergrase catalytic core"/>
    <property type="match status" value="1"/>
</dbReference>
<dbReference type="GO" id="GO:0006310">
    <property type="term" value="P:DNA recombination"/>
    <property type="evidence" value="ECO:0007669"/>
    <property type="project" value="UniProtKB-KW"/>
</dbReference>
<dbReference type="InterPro" id="IPR052925">
    <property type="entry name" value="Phage_Integrase-like_Recomb"/>
</dbReference>
<dbReference type="GO" id="GO:0003677">
    <property type="term" value="F:DNA binding"/>
    <property type="evidence" value="ECO:0007669"/>
    <property type="project" value="UniProtKB-KW"/>
</dbReference>
<keyword evidence="2" id="KW-0233">DNA recombination</keyword>
<dbReference type="InterPro" id="IPR013762">
    <property type="entry name" value="Integrase-like_cat_sf"/>
</dbReference>
<dbReference type="STRING" id="933084.A0A067PGI1"/>
<name>A0A067PGI1_9AGAM</name>
<dbReference type="HOGENOM" id="CLU_003292_2_2_1"/>
<keyword evidence="1" id="KW-0238">DNA-binding</keyword>
<dbReference type="InParanoid" id="A0A067PGI1"/>
<dbReference type="InterPro" id="IPR010998">
    <property type="entry name" value="Integrase_recombinase_N"/>
</dbReference>
<evidence type="ECO:0008006" key="5">
    <source>
        <dbReference type="Google" id="ProtNLM"/>
    </source>
</evidence>